<keyword evidence="2" id="KW-1003">Cell membrane</keyword>
<dbReference type="InterPro" id="IPR003838">
    <property type="entry name" value="ABC3_permease_C"/>
</dbReference>
<sequence>MTRAIWSAVLSHWRRMPLQLFTLVMGLALATALWSGVQAINAEARASYAAASDELTGGFDRIERADGGSISVDTFVALRRAGWLVSPVIVADLDGTQVAGIDVLTMPDFVLDDSQSVTPSTPTLWVAENVKITSKTVTTVVDADLPPGTAVGDIGVVSDLTGADISYLVVNPVQPLFQEKLDSISPELVILEASGETDIAQLTDSFHLNLTAFGLLSFVVGIFIVHGAVGLIFEQRRPLVRTLRSVGAPLGQIITVMALELLVIAILAGAIGVILGYFIASALLPDVAATLRGLYGAEVGGTLTLRPIWWISGLGIAVVGAMIASIRALLSIARMPILKIAQPRSWAMQSGRGQVVLSVIGIGLIAAAGILSLFATGLLAGFAILAALLIGAASLVPVVWTLFLAGTERSASGPIAKWFWADTRQQMPGLSLALAALMLAMAANIGVSTMVGSFRNTFQGFLDQRLASEVYIDTKSAEQGQNFVDWAAGRVDAILPIDKADVNISGIPTELYGPVAHQTYRDHWAFLSAKQDAWETIHAGDGAAINEQLSYRGGYKVGDVIVVAGVALPVVGVYGDYGNPIGQVIIGRDLFLQAYPDSAATSFGIRIAPERMSEFMAEAREEFGLSGQDVIDQNALKAYSMEVFERTFTVTASLNVLTLGVAGFAILMSLLTLAGMRLPQLAPVWAIGLDRRQLGWIELARAVILAIGTAVIALPVGLALAWVLLAVVNVAAFGWRLPMQVFPVDYAVLGIQAVVAAIIAAIWPAVRIARMPPADLTKVFANER</sequence>
<dbReference type="GO" id="GO:0005886">
    <property type="term" value="C:plasma membrane"/>
    <property type="evidence" value="ECO:0007669"/>
    <property type="project" value="UniProtKB-SubCell"/>
</dbReference>
<reference evidence="9 10" key="1">
    <citation type="submission" date="2016-12" db="EMBL/GenBank/DDBJ databases">
        <title>The draft genome sequence of HSLHS2.</title>
        <authorList>
            <person name="Hu D."/>
            <person name="Wang L."/>
            <person name="Shao Z."/>
        </authorList>
    </citation>
    <scope>NUCLEOTIDE SEQUENCE [LARGE SCALE GENOMIC DNA]</scope>
    <source>
        <strain evidence="9">MCCC 1A06712</strain>
    </source>
</reference>
<gene>
    <name evidence="9" type="ORF">BVC71_08205</name>
</gene>
<dbReference type="AlphaFoldDB" id="A0A251WZE1"/>
<evidence type="ECO:0000259" key="8">
    <source>
        <dbReference type="Pfam" id="PF12704"/>
    </source>
</evidence>
<evidence type="ECO:0000313" key="9">
    <source>
        <dbReference type="EMBL" id="OUD09797.1"/>
    </source>
</evidence>
<feature type="domain" description="MacB-like periplasmic core" evidence="8">
    <location>
        <begin position="432"/>
        <end position="617"/>
    </location>
</feature>
<name>A0A251WZE1_9RHOB</name>
<dbReference type="PANTHER" id="PTHR30287">
    <property type="entry name" value="MEMBRANE COMPONENT OF PREDICTED ABC SUPERFAMILY METABOLITE UPTAKE TRANSPORTER"/>
    <property type="match status" value="1"/>
</dbReference>
<feature type="domain" description="ABC3 transporter permease C-terminal" evidence="7">
    <location>
        <begin position="212"/>
        <end position="336"/>
    </location>
</feature>
<dbReference type="Proteomes" id="UP000194664">
    <property type="component" value="Unassembled WGS sequence"/>
</dbReference>
<feature type="domain" description="ABC3 transporter permease C-terminal" evidence="7">
    <location>
        <begin position="655"/>
        <end position="773"/>
    </location>
</feature>
<feature type="transmembrane region" description="Helical" evidence="6">
    <location>
        <begin position="210"/>
        <end position="233"/>
    </location>
</feature>
<comment type="caution">
    <text evidence="9">The sequence shown here is derived from an EMBL/GenBank/DDBJ whole genome shotgun (WGS) entry which is preliminary data.</text>
</comment>
<keyword evidence="4 6" id="KW-1133">Transmembrane helix</keyword>
<evidence type="ECO:0000256" key="4">
    <source>
        <dbReference type="ARBA" id="ARBA00022989"/>
    </source>
</evidence>
<dbReference type="OrthoDB" id="343744at2"/>
<evidence type="ECO:0000256" key="6">
    <source>
        <dbReference type="SAM" id="Phobius"/>
    </source>
</evidence>
<comment type="subcellular location">
    <subcellularLocation>
        <location evidence="1">Cell membrane</location>
        <topology evidence="1">Multi-pass membrane protein</topology>
    </subcellularLocation>
</comment>
<evidence type="ECO:0000256" key="3">
    <source>
        <dbReference type="ARBA" id="ARBA00022692"/>
    </source>
</evidence>
<dbReference type="PANTHER" id="PTHR30287:SF2">
    <property type="entry name" value="BLL1001 PROTEIN"/>
    <property type="match status" value="1"/>
</dbReference>
<dbReference type="RefSeq" id="WP_086451135.1">
    <property type="nucleotide sequence ID" value="NZ_MSPP01000002.1"/>
</dbReference>
<evidence type="ECO:0000313" key="10">
    <source>
        <dbReference type="Proteomes" id="UP000194664"/>
    </source>
</evidence>
<feature type="transmembrane region" description="Helical" evidence="6">
    <location>
        <begin position="308"/>
        <end position="333"/>
    </location>
</feature>
<feature type="transmembrane region" description="Helical" evidence="6">
    <location>
        <begin position="699"/>
        <end position="726"/>
    </location>
</feature>
<feature type="transmembrane region" description="Helical" evidence="6">
    <location>
        <begin position="656"/>
        <end position="678"/>
    </location>
</feature>
<feature type="transmembrane region" description="Helical" evidence="6">
    <location>
        <begin position="354"/>
        <end position="375"/>
    </location>
</feature>
<evidence type="ECO:0000259" key="7">
    <source>
        <dbReference type="Pfam" id="PF02687"/>
    </source>
</evidence>
<proteinExistence type="predicted"/>
<protein>
    <submittedName>
        <fullName evidence="9">ABC transporter permease</fullName>
    </submittedName>
</protein>
<dbReference type="Pfam" id="PF12704">
    <property type="entry name" value="MacB_PCD"/>
    <property type="match status" value="1"/>
</dbReference>
<feature type="transmembrane region" description="Helical" evidence="6">
    <location>
        <begin position="427"/>
        <end position="447"/>
    </location>
</feature>
<keyword evidence="3 6" id="KW-0812">Transmembrane</keyword>
<evidence type="ECO:0000256" key="5">
    <source>
        <dbReference type="ARBA" id="ARBA00023136"/>
    </source>
</evidence>
<feature type="transmembrane region" description="Helical" evidence="6">
    <location>
        <begin position="746"/>
        <end position="766"/>
    </location>
</feature>
<feature type="transmembrane region" description="Helical" evidence="6">
    <location>
        <begin position="381"/>
        <end position="406"/>
    </location>
</feature>
<keyword evidence="5 6" id="KW-0472">Membrane</keyword>
<evidence type="ECO:0000256" key="2">
    <source>
        <dbReference type="ARBA" id="ARBA00022475"/>
    </source>
</evidence>
<dbReference type="EMBL" id="MSPP01000002">
    <property type="protein sequence ID" value="OUD09797.1"/>
    <property type="molecule type" value="Genomic_DNA"/>
</dbReference>
<evidence type="ECO:0000256" key="1">
    <source>
        <dbReference type="ARBA" id="ARBA00004651"/>
    </source>
</evidence>
<dbReference type="Pfam" id="PF02687">
    <property type="entry name" value="FtsX"/>
    <property type="match status" value="2"/>
</dbReference>
<organism evidence="9 10">
    <name type="scientific">Marivivens niveibacter</name>
    <dbReference type="NCBI Taxonomy" id="1930667"/>
    <lineage>
        <taxon>Bacteria</taxon>
        <taxon>Pseudomonadati</taxon>
        <taxon>Pseudomonadota</taxon>
        <taxon>Alphaproteobacteria</taxon>
        <taxon>Rhodobacterales</taxon>
        <taxon>Paracoccaceae</taxon>
        <taxon>Marivivens group</taxon>
        <taxon>Marivivens</taxon>
    </lineage>
</organism>
<keyword evidence="10" id="KW-1185">Reference proteome</keyword>
<feature type="transmembrane region" description="Helical" evidence="6">
    <location>
        <begin position="253"/>
        <end position="280"/>
    </location>
</feature>
<dbReference type="InterPro" id="IPR038766">
    <property type="entry name" value="Membrane_comp_ABC_pdt"/>
</dbReference>
<dbReference type="InterPro" id="IPR025857">
    <property type="entry name" value="MacB_PCD"/>
</dbReference>
<accession>A0A251WZE1</accession>